<feature type="region of interest" description="Disordered" evidence="1">
    <location>
        <begin position="82"/>
        <end position="102"/>
    </location>
</feature>
<dbReference type="eggNOG" id="ENOG50336CR">
    <property type="taxonomic scope" value="Bacteria"/>
</dbReference>
<name>A0A089XEI9_STRGA</name>
<gene>
    <name evidence="2" type="ORF">SGLAU_28800</name>
</gene>
<organism evidence="2 3">
    <name type="scientific">Streptomyces glaucescens</name>
    <dbReference type="NCBI Taxonomy" id="1907"/>
    <lineage>
        <taxon>Bacteria</taxon>
        <taxon>Bacillati</taxon>
        <taxon>Actinomycetota</taxon>
        <taxon>Actinomycetes</taxon>
        <taxon>Kitasatosporales</taxon>
        <taxon>Streptomycetaceae</taxon>
        <taxon>Streptomyces</taxon>
    </lineage>
</organism>
<dbReference type="STRING" id="1907.SGLAU_28800"/>
<feature type="compositionally biased region" description="Basic and acidic residues" evidence="1">
    <location>
        <begin position="87"/>
        <end position="102"/>
    </location>
</feature>
<sequence length="102" mass="11501">MARVPRYNVAASGQWTDEEEGRRRLPAGEVHAWEPGRNETVCGLSLSRSRLARFPHVAWQDVFPESGGAADRVRRVCPRCASAAGRRGPDARPRWRRVDPRP</sequence>
<dbReference type="Proteomes" id="UP000029482">
    <property type="component" value="Chromosome"/>
</dbReference>
<dbReference type="KEGG" id="sgu:SGLAU_28800"/>
<evidence type="ECO:0000313" key="2">
    <source>
        <dbReference type="EMBL" id="AIS01694.1"/>
    </source>
</evidence>
<accession>A0A089XEI9</accession>
<proteinExistence type="predicted"/>
<evidence type="ECO:0000256" key="1">
    <source>
        <dbReference type="SAM" id="MobiDB-lite"/>
    </source>
</evidence>
<reference evidence="3" key="1">
    <citation type="journal article" date="2015" name="J. Biotechnol.">
        <title>Complete genome sequence of the actinobacterium Streptomyces glaucescens GLA.O (DSM 40922) consisting of a linear chromosome and one linear plasmid.</title>
        <authorList>
            <person name="Ortseifen V."/>
            <person name="Winkler A."/>
            <person name="Albersmeier A."/>
            <person name="Wendler S."/>
            <person name="Puhler A."/>
            <person name="Kalinowski J."/>
            <person name="Ruckert C."/>
        </authorList>
    </citation>
    <scope>NUCLEOTIDE SEQUENCE [LARGE SCALE GENOMIC DNA]</scope>
    <source>
        <strain evidence="3">DSM 40922 / GLA O</strain>
    </source>
</reference>
<evidence type="ECO:0000313" key="3">
    <source>
        <dbReference type="Proteomes" id="UP000029482"/>
    </source>
</evidence>
<feature type="region of interest" description="Disordered" evidence="1">
    <location>
        <begin position="1"/>
        <end position="23"/>
    </location>
</feature>
<dbReference type="AlphaFoldDB" id="A0A089XEI9"/>
<dbReference type="OrthoDB" id="3384418at2"/>
<dbReference type="RefSeq" id="WP_043505391.1">
    <property type="nucleotide sequence ID" value="NZ_CP009438.1"/>
</dbReference>
<dbReference type="HOGENOM" id="CLU_181477_0_0_11"/>
<protein>
    <submittedName>
        <fullName evidence="2">Uncharacterized protein</fullName>
    </submittedName>
</protein>
<dbReference type="EMBL" id="CP009438">
    <property type="protein sequence ID" value="AIS01694.1"/>
    <property type="molecule type" value="Genomic_DNA"/>
</dbReference>
<keyword evidence="3" id="KW-1185">Reference proteome</keyword>